<organism evidence="3 4">
    <name type="scientific">Amycolatopsis echigonensis</name>
    <dbReference type="NCBI Taxonomy" id="2576905"/>
    <lineage>
        <taxon>Bacteria</taxon>
        <taxon>Bacillati</taxon>
        <taxon>Actinomycetota</taxon>
        <taxon>Actinomycetes</taxon>
        <taxon>Pseudonocardiales</taxon>
        <taxon>Pseudonocardiaceae</taxon>
        <taxon>Amycolatopsis</taxon>
    </lineage>
</organism>
<dbReference type="Proteomes" id="UP000233750">
    <property type="component" value="Unassembled WGS sequence"/>
</dbReference>
<dbReference type="Proteomes" id="UP000550260">
    <property type="component" value="Unassembled WGS sequence"/>
</dbReference>
<gene>
    <name evidence="3" type="ORF">ATK30_0980</name>
    <name evidence="2" type="ORF">H5411_23910</name>
</gene>
<evidence type="ECO:0000313" key="2">
    <source>
        <dbReference type="EMBL" id="MBB2502167.1"/>
    </source>
</evidence>
<keyword evidence="1" id="KW-0472">Membrane</keyword>
<reference evidence="3 4" key="1">
    <citation type="submission" date="2017-12" db="EMBL/GenBank/DDBJ databases">
        <title>Sequencing the genomes of 1000 Actinobacteria strains.</title>
        <authorList>
            <person name="Klenk H.-P."/>
        </authorList>
    </citation>
    <scope>NUCLEOTIDE SEQUENCE [LARGE SCALE GENOMIC DNA]</scope>
    <source>
        <strain evidence="3 4">DSM 45165</strain>
    </source>
</reference>
<proteinExistence type="predicted"/>
<comment type="caution">
    <text evidence="3">The sequence shown here is derived from an EMBL/GenBank/DDBJ whole genome shotgun (WGS) entry which is preliminary data.</text>
</comment>
<dbReference type="EMBL" id="PJMY01000003">
    <property type="protein sequence ID" value="PKV90238.1"/>
    <property type="molecule type" value="Genomic_DNA"/>
</dbReference>
<dbReference type="EMBL" id="JACJHR010000035">
    <property type="protein sequence ID" value="MBB2502167.1"/>
    <property type="molecule type" value="Genomic_DNA"/>
</dbReference>
<keyword evidence="4" id="KW-1185">Reference proteome</keyword>
<keyword evidence="1" id="KW-1133">Transmembrane helix</keyword>
<feature type="transmembrane region" description="Helical" evidence="1">
    <location>
        <begin position="62"/>
        <end position="85"/>
    </location>
</feature>
<name>A0A2N3W8N9_9PSEU</name>
<evidence type="ECO:0000313" key="5">
    <source>
        <dbReference type="Proteomes" id="UP000550260"/>
    </source>
</evidence>
<sequence length="189" mass="19607">MLPPKPSGPSYEDAPPAEPRGTNGFAIASLVLAVPAFSLPLSIAFGIIALRQIRVFGNPGRGLAIAGLSISGAWLAVLLIGLVVAGPSAGSDPLFQARPGDCFRSGSEASPVSCEDAHDIEVFHVLPLSGGSLHDACATEAEQYFASSTPPEYVRLGARQPAESDSHPPEQHAVCTLETDFPTTGRVVH</sequence>
<accession>A0A2N3W8N9</accession>
<keyword evidence="1" id="KW-0812">Transmembrane</keyword>
<accession>A0A8E1W1S0</accession>
<dbReference type="RefSeq" id="WP_101434512.1">
    <property type="nucleotide sequence ID" value="NZ_JACJHR010000035.1"/>
</dbReference>
<dbReference type="OrthoDB" id="3628931at2"/>
<reference evidence="2 5" key="2">
    <citation type="submission" date="2020-08" db="EMBL/GenBank/DDBJ databases">
        <title>Amycolatopsis echigonensis JCM 21831.</title>
        <authorList>
            <person name="Tedsree N."/>
            <person name="Kuncharoen N."/>
            <person name="Likhitwitayawuid K."/>
            <person name="Tanasupawat S."/>
        </authorList>
    </citation>
    <scope>NUCLEOTIDE SEQUENCE [LARGE SCALE GENOMIC DNA]</scope>
    <source>
        <strain evidence="2 5">JCM 21831</strain>
    </source>
</reference>
<evidence type="ECO:0000256" key="1">
    <source>
        <dbReference type="SAM" id="Phobius"/>
    </source>
</evidence>
<feature type="transmembrane region" description="Helical" evidence="1">
    <location>
        <begin position="25"/>
        <end position="50"/>
    </location>
</feature>
<protein>
    <submittedName>
        <fullName evidence="2">DUF4190 domain-containing protein</fullName>
    </submittedName>
</protein>
<evidence type="ECO:0000313" key="4">
    <source>
        <dbReference type="Proteomes" id="UP000233750"/>
    </source>
</evidence>
<dbReference type="AlphaFoldDB" id="A0A2N3W8N9"/>
<evidence type="ECO:0000313" key="3">
    <source>
        <dbReference type="EMBL" id="PKV90238.1"/>
    </source>
</evidence>